<keyword evidence="8" id="KW-1185">Reference proteome</keyword>
<evidence type="ECO:0000256" key="1">
    <source>
        <dbReference type="ARBA" id="ARBA00004167"/>
    </source>
</evidence>
<protein>
    <recommendedName>
        <fullName evidence="6">Water stress and hypersensitive response domain-containing protein</fullName>
    </recommendedName>
</protein>
<evidence type="ECO:0000256" key="4">
    <source>
        <dbReference type="ARBA" id="ARBA00023136"/>
    </source>
</evidence>
<evidence type="ECO:0000313" key="8">
    <source>
        <dbReference type="Proteomes" id="UP000541444"/>
    </source>
</evidence>
<name>A0A7J7MN47_9MAGN</name>
<feature type="domain" description="Water stress and hypersensitive response" evidence="6">
    <location>
        <begin position="35"/>
        <end position="150"/>
    </location>
</feature>
<comment type="caution">
    <text evidence="7">The sequence shown here is derived from an EMBL/GenBank/DDBJ whole genome shotgun (WGS) entry which is preliminary data.</text>
</comment>
<gene>
    <name evidence="7" type="ORF">GIB67_013757</name>
</gene>
<dbReference type="OrthoDB" id="654824at2759"/>
<dbReference type="GO" id="GO:0098542">
    <property type="term" value="P:defense response to other organism"/>
    <property type="evidence" value="ECO:0007669"/>
    <property type="project" value="InterPro"/>
</dbReference>
<dbReference type="Pfam" id="PF03168">
    <property type="entry name" value="LEA_2"/>
    <property type="match status" value="1"/>
</dbReference>
<evidence type="ECO:0000256" key="3">
    <source>
        <dbReference type="ARBA" id="ARBA00022989"/>
    </source>
</evidence>
<accession>A0A7J7MN47</accession>
<dbReference type="InterPro" id="IPR044839">
    <property type="entry name" value="NDR1-like"/>
</dbReference>
<dbReference type="InterPro" id="IPR013990">
    <property type="entry name" value="WHy-dom"/>
</dbReference>
<dbReference type="Gene3D" id="2.60.40.1820">
    <property type="match status" value="1"/>
</dbReference>
<dbReference type="AlphaFoldDB" id="A0A7J7MN47"/>
<dbReference type="SUPFAM" id="SSF117070">
    <property type="entry name" value="LEA14-like"/>
    <property type="match status" value="1"/>
</dbReference>
<evidence type="ECO:0000256" key="5">
    <source>
        <dbReference type="SAM" id="Phobius"/>
    </source>
</evidence>
<reference evidence="7 8" key="1">
    <citation type="journal article" date="2020" name="IScience">
        <title>Genome Sequencing of the Endangered Kingdonia uniflora (Circaeasteraceae, Ranunculales) Reveals Potential Mechanisms of Evolutionary Specialization.</title>
        <authorList>
            <person name="Sun Y."/>
            <person name="Deng T."/>
            <person name="Zhang A."/>
            <person name="Moore M.J."/>
            <person name="Landis J.B."/>
            <person name="Lin N."/>
            <person name="Zhang H."/>
            <person name="Zhang X."/>
            <person name="Huang J."/>
            <person name="Zhang X."/>
            <person name="Sun H."/>
            <person name="Wang H."/>
        </authorList>
    </citation>
    <scope>NUCLEOTIDE SEQUENCE [LARGE SCALE GENOMIC DNA]</scope>
    <source>
        <strain evidence="7">TB1705</strain>
        <tissue evidence="7">Leaf</tissue>
    </source>
</reference>
<sequence length="181" mass="20217">MGKKVNWASTFLGGASATAIAILLFGKPRDPTFEIVTIKSKSLKLQTLQQDLILTVHLTNPNIVPINYSSSSIDIFYHGSILGSGKVQAGSQPPKSCQLLKLQARLHGLRLANHISRFVSDVAKREMVLDATLDIKGTAKVLWWWDRKFEVHLDSCLTIDPIDLDVIEQDNRTAMKLSMFW</sequence>
<dbReference type="InterPro" id="IPR004864">
    <property type="entry name" value="LEA_2"/>
</dbReference>
<evidence type="ECO:0000256" key="2">
    <source>
        <dbReference type="ARBA" id="ARBA00022692"/>
    </source>
</evidence>
<dbReference type="EMBL" id="JACGCM010001346">
    <property type="protein sequence ID" value="KAF6156313.1"/>
    <property type="molecule type" value="Genomic_DNA"/>
</dbReference>
<feature type="transmembrane region" description="Helical" evidence="5">
    <location>
        <begin position="6"/>
        <end position="25"/>
    </location>
</feature>
<organism evidence="7 8">
    <name type="scientific">Kingdonia uniflora</name>
    <dbReference type="NCBI Taxonomy" id="39325"/>
    <lineage>
        <taxon>Eukaryota</taxon>
        <taxon>Viridiplantae</taxon>
        <taxon>Streptophyta</taxon>
        <taxon>Embryophyta</taxon>
        <taxon>Tracheophyta</taxon>
        <taxon>Spermatophyta</taxon>
        <taxon>Magnoliopsida</taxon>
        <taxon>Ranunculales</taxon>
        <taxon>Circaeasteraceae</taxon>
        <taxon>Kingdonia</taxon>
    </lineage>
</organism>
<keyword evidence="4 5" id="KW-0472">Membrane</keyword>
<evidence type="ECO:0000313" key="7">
    <source>
        <dbReference type="EMBL" id="KAF6156313.1"/>
    </source>
</evidence>
<dbReference type="GO" id="GO:0009269">
    <property type="term" value="P:response to desiccation"/>
    <property type="evidence" value="ECO:0007669"/>
    <property type="project" value="InterPro"/>
</dbReference>
<keyword evidence="2 5" id="KW-0812">Transmembrane</keyword>
<dbReference type="Proteomes" id="UP000541444">
    <property type="component" value="Unassembled WGS sequence"/>
</dbReference>
<dbReference type="PANTHER" id="PTHR31234">
    <property type="entry name" value="LATE EMBRYOGENESIS ABUNDANT (LEA) HYDROXYPROLINE-RICH GLYCOPROTEIN FAMILY"/>
    <property type="match status" value="1"/>
</dbReference>
<comment type="subcellular location">
    <subcellularLocation>
        <location evidence="1">Membrane</location>
        <topology evidence="1">Single-pass membrane protein</topology>
    </subcellularLocation>
</comment>
<dbReference type="SMART" id="SM00769">
    <property type="entry name" value="WHy"/>
    <property type="match status" value="1"/>
</dbReference>
<evidence type="ECO:0000259" key="6">
    <source>
        <dbReference type="SMART" id="SM00769"/>
    </source>
</evidence>
<keyword evidence="3 5" id="KW-1133">Transmembrane helix</keyword>
<dbReference type="PANTHER" id="PTHR31234:SF2">
    <property type="entry name" value="OS05G0199100 PROTEIN"/>
    <property type="match status" value="1"/>
</dbReference>
<proteinExistence type="predicted"/>
<dbReference type="GO" id="GO:0016020">
    <property type="term" value="C:membrane"/>
    <property type="evidence" value="ECO:0007669"/>
    <property type="project" value="UniProtKB-SubCell"/>
</dbReference>